<sequence>MFKKNGSNSSRGSLAPTIIWWVVVAFLALSVIYPSIRLILNSLKVGDGYGLDNYVTVFSDPGILRSMKNSFIVVIPATIFSTIIGVFLSWVVVRTNVPGVKYWKRLLSIPYFIPPFIGAIAWTFLLGPVGYFNKFLMNTFGFEQAPMNIYSLGGMIFIMSMYRYAVSFIVVLPTMKRISASVEEAARISGASPWRTLRDITLPLITPSIMGAMLLTFMFILADFGVSSVLGAPNQIHLMTTQIYYMINNSTIANNLQVASAYSLFLSLFGLVGLWVYNRVLATNKFVVVSGKSAAVEPTKLNKGPRWILFAILVIFFLFTTCAPILATLITSLTKTYGLPFGPENMTFQNFAQMLQIQNVARAFKNSLFLSVTSSLVITIVTMIIAYISIRGGIRGVKGVKFMQMTVVLPYAVPGVIIALSMILAFSQPIAGVRLYNTIWILLIAYIARFMNLGYNNISGAISQVDTSLEEAARISGASQLRAFKDVMLPLLKSSLISSFFLVVAPTISELSLSSLLWSVGNETIGTIVFSAKEEGRILLTAAIAIILIILVVFINLLVNSQTDKD</sequence>
<evidence type="ECO:0000256" key="4">
    <source>
        <dbReference type="ARBA" id="ARBA00022519"/>
    </source>
</evidence>
<evidence type="ECO:0000256" key="2">
    <source>
        <dbReference type="ARBA" id="ARBA00022448"/>
    </source>
</evidence>
<gene>
    <name evidence="10" type="ORF">OCV65_06400</name>
</gene>
<reference evidence="10 11" key="1">
    <citation type="journal article" date="2021" name="ISME Commun">
        <title>Automated analysis of genomic sequences facilitates high-throughput and comprehensive description of bacteria.</title>
        <authorList>
            <person name="Hitch T.C.A."/>
        </authorList>
    </citation>
    <scope>NUCLEOTIDE SEQUENCE [LARGE SCALE GENOMIC DNA]</scope>
    <source>
        <strain evidence="10 11">Sanger_02</strain>
    </source>
</reference>
<keyword evidence="3" id="KW-1003">Cell membrane</keyword>
<dbReference type="Proteomes" id="UP001207605">
    <property type="component" value="Unassembled WGS sequence"/>
</dbReference>
<evidence type="ECO:0000256" key="5">
    <source>
        <dbReference type="ARBA" id="ARBA00022692"/>
    </source>
</evidence>
<feature type="transmembrane region" description="Helical" evidence="8">
    <location>
        <begin position="495"/>
        <end position="518"/>
    </location>
</feature>
<evidence type="ECO:0000256" key="7">
    <source>
        <dbReference type="ARBA" id="ARBA00023136"/>
    </source>
</evidence>
<feature type="transmembrane region" description="Helical" evidence="8">
    <location>
        <begin position="105"/>
        <end position="129"/>
    </location>
</feature>
<dbReference type="PROSITE" id="PS50928">
    <property type="entry name" value="ABC_TM1"/>
    <property type="match status" value="2"/>
</dbReference>
<keyword evidence="5 8" id="KW-0812">Transmembrane</keyword>
<dbReference type="InterPro" id="IPR035906">
    <property type="entry name" value="MetI-like_sf"/>
</dbReference>
<feature type="transmembrane region" description="Helical" evidence="8">
    <location>
        <begin position="149"/>
        <end position="172"/>
    </location>
</feature>
<feature type="transmembrane region" description="Helical" evidence="8">
    <location>
        <begin position="402"/>
        <end position="426"/>
    </location>
</feature>
<evidence type="ECO:0000313" key="10">
    <source>
        <dbReference type="EMBL" id="MCU6699858.1"/>
    </source>
</evidence>
<organism evidence="10 11">
    <name type="scientific">Dorea ammoniilytica</name>
    <dbReference type="NCBI Taxonomy" id="2981788"/>
    <lineage>
        <taxon>Bacteria</taxon>
        <taxon>Bacillati</taxon>
        <taxon>Bacillota</taxon>
        <taxon>Clostridia</taxon>
        <taxon>Lachnospirales</taxon>
        <taxon>Lachnospiraceae</taxon>
        <taxon>Dorea</taxon>
    </lineage>
</organism>
<dbReference type="Gene3D" id="1.10.3720.10">
    <property type="entry name" value="MetI-like"/>
    <property type="match status" value="2"/>
</dbReference>
<dbReference type="PANTHER" id="PTHR43357:SF4">
    <property type="entry name" value="INNER MEMBRANE ABC TRANSPORTER PERMEASE PROTEIN YDCV"/>
    <property type="match status" value="1"/>
</dbReference>
<evidence type="ECO:0000256" key="6">
    <source>
        <dbReference type="ARBA" id="ARBA00022989"/>
    </source>
</evidence>
<comment type="similarity">
    <text evidence="8">Belongs to the binding-protein-dependent transport system permease family.</text>
</comment>
<comment type="caution">
    <text evidence="10">The sequence shown here is derived from an EMBL/GenBank/DDBJ whole genome shotgun (WGS) entry which is preliminary data.</text>
</comment>
<dbReference type="Pfam" id="PF00528">
    <property type="entry name" value="BPD_transp_1"/>
    <property type="match status" value="2"/>
</dbReference>
<comment type="subcellular location">
    <subcellularLocation>
        <location evidence="1">Cell inner membrane</location>
        <topology evidence="1">Multi-pass membrane protein</topology>
    </subcellularLocation>
    <subcellularLocation>
        <location evidence="8">Cell membrane</location>
        <topology evidence="8">Multi-pass membrane protein</topology>
    </subcellularLocation>
</comment>
<dbReference type="RefSeq" id="WP_262581371.1">
    <property type="nucleotide sequence ID" value="NZ_JAOQJV010000006.1"/>
</dbReference>
<feature type="transmembrane region" description="Helical" evidence="8">
    <location>
        <begin position="259"/>
        <end position="277"/>
    </location>
</feature>
<feature type="transmembrane region" description="Helical" evidence="8">
    <location>
        <begin position="71"/>
        <end position="93"/>
    </location>
</feature>
<dbReference type="PANTHER" id="PTHR43357">
    <property type="entry name" value="INNER MEMBRANE ABC TRANSPORTER PERMEASE PROTEIN YDCV"/>
    <property type="match status" value="1"/>
</dbReference>
<keyword evidence="11" id="KW-1185">Reference proteome</keyword>
<evidence type="ECO:0000256" key="8">
    <source>
        <dbReference type="RuleBase" id="RU363032"/>
    </source>
</evidence>
<evidence type="ECO:0000256" key="1">
    <source>
        <dbReference type="ARBA" id="ARBA00004429"/>
    </source>
</evidence>
<evidence type="ECO:0000313" key="11">
    <source>
        <dbReference type="Proteomes" id="UP001207605"/>
    </source>
</evidence>
<feature type="transmembrane region" description="Helical" evidence="8">
    <location>
        <begin position="12"/>
        <end position="33"/>
    </location>
</feature>
<feature type="domain" description="ABC transmembrane type-1" evidence="9">
    <location>
        <begin position="67"/>
        <end position="277"/>
    </location>
</feature>
<feature type="transmembrane region" description="Helical" evidence="8">
    <location>
        <begin position="307"/>
        <end position="330"/>
    </location>
</feature>
<feature type="transmembrane region" description="Helical" evidence="8">
    <location>
        <begin position="538"/>
        <end position="559"/>
    </location>
</feature>
<feature type="transmembrane region" description="Helical" evidence="8">
    <location>
        <begin position="202"/>
        <end position="222"/>
    </location>
</feature>
<protein>
    <submittedName>
        <fullName evidence="10">Iron ABC transporter permease</fullName>
    </submittedName>
</protein>
<proteinExistence type="inferred from homology"/>
<feature type="transmembrane region" description="Helical" evidence="8">
    <location>
        <begin position="368"/>
        <end position="390"/>
    </location>
</feature>
<evidence type="ECO:0000259" key="9">
    <source>
        <dbReference type="PROSITE" id="PS50928"/>
    </source>
</evidence>
<dbReference type="SUPFAM" id="SSF161098">
    <property type="entry name" value="MetI-like"/>
    <property type="match status" value="2"/>
</dbReference>
<evidence type="ECO:0000256" key="3">
    <source>
        <dbReference type="ARBA" id="ARBA00022475"/>
    </source>
</evidence>
<accession>A0ABT2S5J3</accession>
<dbReference type="CDD" id="cd06261">
    <property type="entry name" value="TM_PBP2"/>
    <property type="match status" value="2"/>
</dbReference>
<keyword evidence="4" id="KW-0997">Cell inner membrane</keyword>
<dbReference type="InterPro" id="IPR000515">
    <property type="entry name" value="MetI-like"/>
</dbReference>
<dbReference type="EMBL" id="JAOQJV010000006">
    <property type="protein sequence ID" value="MCU6699858.1"/>
    <property type="molecule type" value="Genomic_DNA"/>
</dbReference>
<keyword evidence="2 8" id="KW-0813">Transport</keyword>
<feature type="domain" description="ABC transmembrane type-1" evidence="9">
    <location>
        <begin position="364"/>
        <end position="559"/>
    </location>
</feature>
<name>A0ABT2S5J3_9FIRM</name>
<keyword evidence="7 8" id="KW-0472">Membrane</keyword>
<keyword evidence="6 8" id="KW-1133">Transmembrane helix</keyword>